<organism evidence="3 4">
    <name type="scientific">Corynebacterium genitalium ATCC 33030</name>
    <dbReference type="NCBI Taxonomy" id="585529"/>
    <lineage>
        <taxon>Bacteria</taxon>
        <taxon>Bacillati</taxon>
        <taxon>Actinomycetota</taxon>
        <taxon>Actinomycetes</taxon>
        <taxon>Mycobacteriales</taxon>
        <taxon>Corynebacteriaceae</taxon>
        <taxon>Corynebacterium</taxon>
    </lineage>
</organism>
<dbReference type="Proteomes" id="UP000004208">
    <property type="component" value="Unassembled WGS sequence"/>
</dbReference>
<sequence>MLGRKLAVNVLAVATALTLSSCAQDGSEPVVIAADPSDPEQWVLAEIYRQVIELDGRPVGIVGVELATASDKLEMLQSGEANLGVFCSGTLVEGENPGEEAKLRAQIATANEEDLDIQHATYDAAAGTLPGDFMTLDPSPAQGCEPEDDGGALQNPESTRGVEPRRGGNAKPEDDIPEGQPPEGQPTDAPPTDALPTNAPPAEASEQETLPRNIMPVFKVGLFDRGIRQAMHKATRALSTEDLQRLVERTKAEGDPSRAVNDWMMEKTGMGAELQRIVEEGEARDS</sequence>
<feature type="compositionally biased region" description="Basic and acidic residues" evidence="1">
    <location>
        <begin position="160"/>
        <end position="174"/>
    </location>
</feature>
<feature type="region of interest" description="Disordered" evidence="1">
    <location>
        <begin position="129"/>
        <end position="212"/>
    </location>
</feature>
<evidence type="ECO:0008006" key="5">
    <source>
        <dbReference type="Google" id="ProtNLM"/>
    </source>
</evidence>
<dbReference type="AlphaFoldDB" id="D7WDL9"/>
<feature type="signal peptide" evidence="2">
    <location>
        <begin position="1"/>
        <end position="23"/>
    </location>
</feature>
<comment type="caution">
    <text evidence="3">The sequence shown here is derived from an EMBL/GenBank/DDBJ whole genome shotgun (WGS) entry which is preliminary data.</text>
</comment>
<keyword evidence="4" id="KW-1185">Reference proteome</keyword>
<evidence type="ECO:0000256" key="1">
    <source>
        <dbReference type="SAM" id="MobiDB-lite"/>
    </source>
</evidence>
<dbReference type="PROSITE" id="PS51257">
    <property type="entry name" value="PROKAR_LIPOPROTEIN"/>
    <property type="match status" value="1"/>
</dbReference>
<dbReference type="HOGENOM" id="CLU_084708_0_0_11"/>
<reference evidence="3" key="1">
    <citation type="submission" date="2010-06" db="EMBL/GenBank/DDBJ databases">
        <authorList>
            <person name="Muzny D."/>
            <person name="Qin X."/>
            <person name="Buhay C."/>
            <person name="Dugan-Rocha S."/>
            <person name="Ding Y."/>
            <person name="Chen G."/>
            <person name="Hawes A."/>
            <person name="Holder M."/>
            <person name="Jhangiani S."/>
            <person name="Johnson A."/>
            <person name="Khan Z."/>
            <person name="Li Z."/>
            <person name="Liu W."/>
            <person name="Liu X."/>
            <person name="Perez L."/>
            <person name="Shen H."/>
            <person name="Wang Q."/>
            <person name="Watt J."/>
            <person name="Xi L."/>
            <person name="Xin Y."/>
            <person name="Zhou J."/>
            <person name="Deng J."/>
            <person name="Jiang H."/>
            <person name="Liu Y."/>
            <person name="Qu J."/>
            <person name="Song X.-Z."/>
            <person name="Zhang L."/>
            <person name="Villasana D."/>
            <person name="Johnson A."/>
            <person name="Liu J."/>
            <person name="Liyanage D."/>
            <person name="Lorensuhewa L."/>
            <person name="Robinson T."/>
            <person name="Song A."/>
            <person name="Song B.-B."/>
            <person name="Dinh H."/>
            <person name="Thornton R."/>
            <person name="Coyle M."/>
            <person name="Francisco L."/>
            <person name="Jackson L."/>
            <person name="Javaid M."/>
            <person name="Korchina V."/>
            <person name="Kovar C."/>
            <person name="Mata R."/>
            <person name="Mathew T."/>
            <person name="Ngo R."/>
            <person name="Nguyen L."/>
            <person name="Nguyen N."/>
            <person name="Okwuonu G."/>
            <person name="Ongeri F."/>
            <person name="Pham C."/>
            <person name="Simmons D."/>
            <person name="Wilczek-Boney K."/>
            <person name="Hale W."/>
            <person name="Jakkamsetti A."/>
            <person name="Pham P."/>
            <person name="Ruth R."/>
            <person name="San Lucas F."/>
            <person name="Warren J."/>
            <person name="Zhang J."/>
            <person name="Zhao Z."/>
            <person name="Zhou C."/>
            <person name="Zhu D."/>
            <person name="Lee S."/>
            <person name="Bess C."/>
            <person name="Blankenburg K."/>
            <person name="Forbes L."/>
            <person name="Fu Q."/>
            <person name="Gubbala S."/>
            <person name="Hirani K."/>
            <person name="Jayaseelan J.C."/>
            <person name="Lara F."/>
            <person name="Munidasa M."/>
            <person name="Palculict T."/>
            <person name="Patil S."/>
            <person name="Pu L.-L."/>
            <person name="Saada N."/>
            <person name="Tang L."/>
            <person name="Weissenberger G."/>
            <person name="Zhu Y."/>
            <person name="Hemphill L."/>
            <person name="Shang Y."/>
            <person name="Youmans B."/>
            <person name="Ayvaz T."/>
            <person name="Ross M."/>
            <person name="Santibanez J."/>
            <person name="Aqrawi P."/>
            <person name="Gross S."/>
            <person name="Joshi V."/>
            <person name="Fowler G."/>
            <person name="Nazareth L."/>
            <person name="Reid J."/>
            <person name="Worley K."/>
            <person name="Petrosino J."/>
            <person name="Highlander S."/>
            <person name="Gibbs R."/>
        </authorList>
    </citation>
    <scope>NUCLEOTIDE SEQUENCE [LARGE SCALE GENOMIC DNA]</scope>
    <source>
        <strain evidence="3">ATCC 33030</strain>
    </source>
</reference>
<evidence type="ECO:0000313" key="4">
    <source>
        <dbReference type="Proteomes" id="UP000004208"/>
    </source>
</evidence>
<evidence type="ECO:0000256" key="2">
    <source>
        <dbReference type="SAM" id="SignalP"/>
    </source>
</evidence>
<dbReference type="EMBL" id="ACLJ02000003">
    <property type="protein sequence ID" value="EFK54250.1"/>
    <property type="molecule type" value="Genomic_DNA"/>
</dbReference>
<keyword evidence="2" id="KW-0732">Signal</keyword>
<gene>
    <name evidence="3" type="ORF">HMPREF0291_11907</name>
</gene>
<evidence type="ECO:0000313" key="3">
    <source>
        <dbReference type="EMBL" id="EFK54250.1"/>
    </source>
</evidence>
<feature type="compositionally biased region" description="Low complexity" evidence="1">
    <location>
        <begin position="186"/>
        <end position="202"/>
    </location>
</feature>
<protein>
    <recommendedName>
        <fullName evidence="5">ABC-type glycine betaine transport system substrate-binding domain-containing protein</fullName>
    </recommendedName>
</protein>
<feature type="chain" id="PRO_5039283835" description="ABC-type glycine betaine transport system substrate-binding domain-containing protein" evidence="2">
    <location>
        <begin position="24"/>
        <end position="286"/>
    </location>
</feature>
<name>D7WDL9_9CORY</name>
<proteinExistence type="predicted"/>
<accession>D7WDL9</accession>
<dbReference type="STRING" id="585529.HMPREF0291_11907"/>